<evidence type="ECO:0000259" key="2">
    <source>
        <dbReference type="Pfam" id="PF06114"/>
    </source>
</evidence>
<dbReference type="PANTHER" id="PTHR43236">
    <property type="entry name" value="ANTITOXIN HIGA1"/>
    <property type="match status" value="1"/>
</dbReference>
<accession>A0A0B2BLA0</accession>
<dbReference type="EMBL" id="PGEZ01000002">
    <property type="protein sequence ID" value="PJJ54027.1"/>
    <property type="molecule type" value="Genomic_DNA"/>
</dbReference>
<evidence type="ECO:0000256" key="1">
    <source>
        <dbReference type="SAM" id="MobiDB-lite"/>
    </source>
</evidence>
<proteinExistence type="predicted"/>
<dbReference type="InterPro" id="IPR052345">
    <property type="entry name" value="Rad_response_metalloprotease"/>
</dbReference>
<evidence type="ECO:0000313" key="4">
    <source>
        <dbReference type="Proteomes" id="UP000230842"/>
    </source>
</evidence>
<comment type="caution">
    <text evidence="3">The sequence shown here is derived from an EMBL/GenBank/DDBJ whole genome shotgun (WGS) entry which is preliminary data.</text>
</comment>
<dbReference type="PANTHER" id="PTHR43236:SF1">
    <property type="entry name" value="BLL7220 PROTEIN"/>
    <property type="match status" value="1"/>
</dbReference>
<gene>
    <name evidence="3" type="ORF">CLV56_3530</name>
</gene>
<name>A0A0B2BLA0_9ACTN</name>
<protein>
    <submittedName>
        <fullName evidence="3">Uncharacterized protein DUF955</fullName>
    </submittedName>
</protein>
<dbReference type="Proteomes" id="UP000230842">
    <property type="component" value="Unassembled WGS sequence"/>
</dbReference>
<organism evidence="3 4">
    <name type="scientific">Mumia flava</name>
    <dbReference type="NCBI Taxonomy" id="1348852"/>
    <lineage>
        <taxon>Bacteria</taxon>
        <taxon>Bacillati</taxon>
        <taxon>Actinomycetota</taxon>
        <taxon>Actinomycetes</taxon>
        <taxon>Propionibacteriales</taxon>
        <taxon>Nocardioidaceae</taxon>
        <taxon>Mumia</taxon>
    </lineage>
</organism>
<dbReference type="InterPro" id="IPR010359">
    <property type="entry name" value="IrrE_HExxH"/>
</dbReference>
<feature type="region of interest" description="Disordered" evidence="1">
    <location>
        <begin position="244"/>
        <end position="270"/>
    </location>
</feature>
<dbReference type="OrthoDB" id="9794834at2"/>
<reference evidence="3 4" key="1">
    <citation type="submission" date="2017-11" db="EMBL/GenBank/DDBJ databases">
        <title>Genomic Encyclopedia of Archaeal and Bacterial Type Strains, Phase II (KMG-II): From Individual Species to Whole Genera.</title>
        <authorList>
            <person name="Goeker M."/>
        </authorList>
    </citation>
    <scope>NUCLEOTIDE SEQUENCE [LARGE SCALE GENOMIC DNA]</scope>
    <source>
        <strain evidence="3 4">DSM 27763</strain>
    </source>
</reference>
<evidence type="ECO:0000313" key="3">
    <source>
        <dbReference type="EMBL" id="PJJ54027.1"/>
    </source>
</evidence>
<sequence>MSNEHDGRLLAQQFRDESELGNAPIRDLIDLVDSRCGVDVAIVPAEADEHGMTVSDPQRRLRMIAVATTTRPMRQRSTIAHELGHVLADDCAPAAGNGWAERSDEEIRADAFARHLLVPITALKGRFPESRPLTEADLSYVVRIFGASPMIAAIQLYGAGLIDDRTKSSWKLLTTPALASRFGWRDEYTALQAESRTPRPPRRLTAWATEGYIEGVVSIETVARVRGLSTDEVRAEFADARIEPRPAVPPGAPLSAFSRDVDLSELDDDG</sequence>
<dbReference type="AlphaFoldDB" id="A0A0B2BLA0"/>
<keyword evidence="4" id="KW-1185">Reference proteome</keyword>
<dbReference type="Gene3D" id="1.10.10.2910">
    <property type="match status" value="1"/>
</dbReference>
<dbReference type="Pfam" id="PF06114">
    <property type="entry name" value="Peptidase_M78"/>
    <property type="match status" value="1"/>
</dbReference>
<dbReference type="RefSeq" id="WP_039349137.1">
    <property type="nucleotide sequence ID" value="NZ_PGEZ01000002.1"/>
</dbReference>
<feature type="domain" description="IrrE N-terminal-like" evidence="2">
    <location>
        <begin position="56"/>
        <end position="156"/>
    </location>
</feature>